<dbReference type="Pfam" id="PF13469">
    <property type="entry name" value="Sulfotransfer_3"/>
    <property type="match status" value="1"/>
</dbReference>
<dbReference type="AlphaFoldDB" id="A0A3C1KRD0"/>
<accession>A0A3C1KRD0</accession>
<name>A0A3C1KRD0_9GAMM</name>
<dbReference type="InterPro" id="IPR027417">
    <property type="entry name" value="P-loop_NTPase"/>
</dbReference>
<comment type="caution">
    <text evidence="2">The sequence shown here is derived from an EMBL/GenBank/DDBJ whole genome shotgun (WGS) entry which is preliminary data.</text>
</comment>
<gene>
    <name evidence="2" type="ORF">DCP75_16380</name>
</gene>
<proteinExistence type="predicted"/>
<sequence length="393" mass="45798">MYFDVDYYLRLLRHVWGLKEWPGRRRLLLRLVFVTPLATLFHTLCFLLDYVFFPRLWTQRVVAPVFIVGHARSGTTLVHRLLSADGERFSYFLYWETLFPSLLQKRVIRWLGTVDTRLLNGALYRRIKAWDDKTFGPFRHIHNMSLWTSEEDQFAMRAAFVTQQWSTDLPVMDVLDLFHLDQMPAKRKRWMHHYKELVKRQLLLNGGERTHLSKNPVMSGWVGSIIETFPDARIVVMLRDPAECVPSLLKLVEISWKSKGWRKEDYAHSLALLLETSFESFENPAQQLAARSNTPRAIVDYRELTRQPQETVHAVYAALGMTVSPQFDDFLRANAEREKSHHSKFEYSLGDYALSHEVLEQRLADFYLRYGWPGHSGADPGPGAGTETERAPA</sequence>
<organism evidence="2 3">
    <name type="scientific">Haliea salexigens</name>
    <dbReference type="NCBI Taxonomy" id="287487"/>
    <lineage>
        <taxon>Bacteria</taxon>
        <taxon>Pseudomonadati</taxon>
        <taxon>Pseudomonadota</taxon>
        <taxon>Gammaproteobacteria</taxon>
        <taxon>Cellvibrionales</taxon>
        <taxon>Halieaceae</taxon>
        <taxon>Haliea</taxon>
    </lineage>
</organism>
<dbReference type="SUPFAM" id="SSF52540">
    <property type="entry name" value="P-loop containing nucleoside triphosphate hydrolases"/>
    <property type="match status" value="1"/>
</dbReference>
<dbReference type="STRING" id="1121937.GCA_000423125_02770"/>
<evidence type="ECO:0000313" key="3">
    <source>
        <dbReference type="Proteomes" id="UP000259273"/>
    </source>
</evidence>
<keyword evidence="2" id="KW-0808">Transferase</keyword>
<evidence type="ECO:0000313" key="2">
    <source>
        <dbReference type="EMBL" id="HAN29262.1"/>
    </source>
</evidence>
<evidence type="ECO:0000256" key="1">
    <source>
        <dbReference type="SAM" id="Phobius"/>
    </source>
</evidence>
<dbReference type="Gene3D" id="3.40.50.300">
    <property type="entry name" value="P-loop containing nucleotide triphosphate hydrolases"/>
    <property type="match status" value="1"/>
</dbReference>
<reference evidence="2 3" key="1">
    <citation type="journal article" date="2018" name="Nat. Biotechnol.">
        <title>A standardized bacterial taxonomy based on genome phylogeny substantially revises the tree of life.</title>
        <authorList>
            <person name="Parks D.H."/>
            <person name="Chuvochina M."/>
            <person name="Waite D.W."/>
            <person name="Rinke C."/>
            <person name="Skarshewski A."/>
            <person name="Chaumeil P.A."/>
            <person name="Hugenholtz P."/>
        </authorList>
    </citation>
    <scope>NUCLEOTIDE SEQUENCE [LARGE SCALE GENOMIC DNA]</scope>
    <source>
        <strain evidence="2">UBA9158</strain>
    </source>
</reference>
<keyword evidence="1" id="KW-0472">Membrane</keyword>
<protein>
    <submittedName>
        <fullName evidence="2">Sulfotransferase</fullName>
    </submittedName>
</protein>
<feature type="transmembrane region" description="Helical" evidence="1">
    <location>
        <begin position="27"/>
        <end position="53"/>
    </location>
</feature>
<dbReference type="Proteomes" id="UP000259273">
    <property type="component" value="Unassembled WGS sequence"/>
</dbReference>
<dbReference type="GO" id="GO:0016740">
    <property type="term" value="F:transferase activity"/>
    <property type="evidence" value="ECO:0007669"/>
    <property type="project" value="UniProtKB-KW"/>
</dbReference>
<dbReference type="PANTHER" id="PTHR36451:SF1">
    <property type="entry name" value="OMEGA-HYDROXY-BETA-DIHYDROMENAQUINONE-9 SULFOTRANSFERASE STF3"/>
    <property type="match status" value="1"/>
</dbReference>
<keyword evidence="1" id="KW-1133">Transmembrane helix</keyword>
<dbReference type="PANTHER" id="PTHR36451">
    <property type="entry name" value="PAPS-DEPENDENT SULFOTRANSFERASE STF3"/>
    <property type="match status" value="1"/>
</dbReference>
<dbReference type="EMBL" id="DMND01000220">
    <property type="protein sequence ID" value="HAN29262.1"/>
    <property type="molecule type" value="Genomic_DNA"/>
</dbReference>
<dbReference type="InterPro" id="IPR052736">
    <property type="entry name" value="Stf3_sulfotransferase"/>
</dbReference>
<keyword evidence="1" id="KW-0812">Transmembrane</keyword>